<reference evidence="3" key="1">
    <citation type="submission" date="2023-06" db="EMBL/GenBank/DDBJ databases">
        <title>Genomic analysis of the entomopathogenic nematode Steinernema hermaphroditum.</title>
        <authorList>
            <person name="Schwarz E.M."/>
            <person name="Heppert J.K."/>
            <person name="Baniya A."/>
            <person name="Schwartz H.T."/>
            <person name="Tan C.-H."/>
            <person name="Antoshechkin I."/>
            <person name="Sternberg P.W."/>
            <person name="Goodrich-Blair H."/>
            <person name="Dillman A.R."/>
        </authorList>
    </citation>
    <scope>NUCLEOTIDE SEQUENCE</scope>
    <source>
        <strain evidence="3">PS9179</strain>
        <tissue evidence="3">Whole animal</tissue>
    </source>
</reference>
<dbReference type="Pfam" id="PF00167">
    <property type="entry name" value="FGF"/>
    <property type="match status" value="1"/>
</dbReference>
<evidence type="ECO:0000256" key="1">
    <source>
        <dbReference type="ARBA" id="ARBA00007936"/>
    </source>
</evidence>
<dbReference type="InterPro" id="IPR056378">
    <property type="entry name" value="Let-756-like_FGF"/>
</dbReference>
<dbReference type="GO" id="GO:0008083">
    <property type="term" value="F:growth factor activity"/>
    <property type="evidence" value="ECO:0007669"/>
    <property type="project" value="InterPro"/>
</dbReference>
<dbReference type="InterPro" id="IPR002209">
    <property type="entry name" value="Fibroblast_GF_fam"/>
</dbReference>
<gene>
    <name evidence="3" type="ORF">QR680_013663</name>
</gene>
<accession>A0AA39I7V1</accession>
<evidence type="ECO:0000313" key="3">
    <source>
        <dbReference type="EMBL" id="KAK0418601.1"/>
    </source>
</evidence>
<dbReference type="SUPFAM" id="SSF50353">
    <property type="entry name" value="Cytokine"/>
    <property type="match status" value="1"/>
</dbReference>
<dbReference type="AlphaFoldDB" id="A0AA39I7V1"/>
<dbReference type="PANTHER" id="PTHR11486">
    <property type="entry name" value="FIBROBLAST GROWTH FACTOR"/>
    <property type="match status" value="1"/>
</dbReference>
<dbReference type="CDD" id="cd00058">
    <property type="entry name" value="beta-trefoil_FGF"/>
    <property type="match status" value="1"/>
</dbReference>
<organism evidence="3 4">
    <name type="scientific">Steinernema hermaphroditum</name>
    <dbReference type="NCBI Taxonomy" id="289476"/>
    <lineage>
        <taxon>Eukaryota</taxon>
        <taxon>Metazoa</taxon>
        <taxon>Ecdysozoa</taxon>
        <taxon>Nematoda</taxon>
        <taxon>Chromadorea</taxon>
        <taxon>Rhabditida</taxon>
        <taxon>Tylenchina</taxon>
        <taxon>Panagrolaimomorpha</taxon>
        <taxon>Strongyloidoidea</taxon>
        <taxon>Steinernematidae</taxon>
        <taxon>Steinernema</taxon>
    </lineage>
</organism>
<keyword evidence="4" id="KW-1185">Reference proteome</keyword>
<dbReference type="InterPro" id="IPR008996">
    <property type="entry name" value="IL1/FGF"/>
</dbReference>
<dbReference type="EMBL" id="JAUCMV010000002">
    <property type="protein sequence ID" value="KAK0418601.1"/>
    <property type="molecule type" value="Genomic_DNA"/>
</dbReference>
<feature type="region of interest" description="Disordered" evidence="2">
    <location>
        <begin position="328"/>
        <end position="376"/>
    </location>
</feature>
<sequence>MAIMGGMAAVGGGVAAAFTAQPHFTEDIYPPLNYVGSQLTAQCSTMARSRHYVDREGFDRTLQSMKDYPYGQSGREGALFCRAGTWLEILDRHEAKIEAHKRGHKHPQYIRGTRSQNSTFAVLQFISMAFGLVSIRGVESGRFLCMDRHGRLYGSPHVFMPNNQYNAECVFMETMLENYYNMYASCAYGWHKRPWYVALNRAGIPKNGRRMRKRKKAAHWLVVHFDDSPFGARHKALHKERQQERHNAIKLSRQEHTKGYAKGANWYEHFLGPRPNTDDSQIKTPSGVSLDDVLMNTLNQRRSPRTTYNLFESDRQFVDRRRMNARRREELYRGPEMRRRKRKRRKKERLERENERRERRRQELSTSTTRAHRVLL</sequence>
<feature type="compositionally biased region" description="Basic and acidic residues" evidence="2">
    <location>
        <begin position="348"/>
        <end position="363"/>
    </location>
</feature>
<protein>
    <recommendedName>
        <fullName evidence="5">FGF</fullName>
    </recommendedName>
</protein>
<proteinExistence type="inferred from homology"/>
<dbReference type="Proteomes" id="UP001175271">
    <property type="component" value="Unassembled WGS sequence"/>
</dbReference>
<evidence type="ECO:0008006" key="5">
    <source>
        <dbReference type="Google" id="ProtNLM"/>
    </source>
</evidence>
<comment type="caution">
    <text evidence="3">The sequence shown here is derived from an EMBL/GenBank/DDBJ whole genome shotgun (WGS) entry which is preliminary data.</text>
</comment>
<name>A0AA39I7V1_9BILA</name>
<feature type="compositionally biased region" description="Basic residues" evidence="2">
    <location>
        <begin position="338"/>
        <end position="347"/>
    </location>
</feature>
<comment type="similarity">
    <text evidence="1">Belongs to the heparin-binding growth factors family.</text>
</comment>
<evidence type="ECO:0000256" key="2">
    <source>
        <dbReference type="SAM" id="MobiDB-lite"/>
    </source>
</evidence>
<feature type="compositionally biased region" description="Basic and acidic residues" evidence="2">
    <location>
        <begin position="328"/>
        <end position="337"/>
    </location>
</feature>
<dbReference type="SMART" id="SM00442">
    <property type="entry name" value="FGF"/>
    <property type="match status" value="1"/>
</dbReference>
<evidence type="ECO:0000313" key="4">
    <source>
        <dbReference type="Proteomes" id="UP001175271"/>
    </source>
</evidence>
<dbReference type="Gene3D" id="2.80.10.50">
    <property type="match status" value="1"/>
</dbReference>
<dbReference type="PRINTS" id="PR00262">
    <property type="entry name" value="IL1HBGF"/>
</dbReference>